<accession>A0ABW1INL9</accession>
<evidence type="ECO:0000313" key="5">
    <source>
        <dbReference type="Proteomes" id="UP001596250"/>
    </source>
</evidence>
<organism evidence="4 5">
    <name type="scientific">Marinicrinis lubricantis</name>
    <dbReference type="NCBI Taxonomy" id="2086470"/>
    <lineage>
        <taxon>Bacteria</taxon>
        <taxon>Bacillati</taxon>
        <taxon>Bacillota</taxon>
        <taxon>Bacilli</taxon>
        <taxon>Bacillales</taxon>
        <taxon>Paenibacillaceae</taxon>
    </lineage>
</organism>
<name>A0ABW1INL9_9BACL</name>
<dbReference type="EMBL" id="JBHSQV010000125">
    <property type="protein sequence ID" value="MFC5986661.1"/>
    <property type="molecule type" value="Genomic_DNA"/>
</dbReference>
<evidence type="ECO:0000256" key="3">
    <source>
        <dbReference type="ARBA" id="ARBA00022842"/>
    </source>
</evidence>
<dbReference type="Gene3D" id="1.10.150.240">
    <property type="entry name" value="Putative phosphatase, domain 2"/>
    <property type="match status" value="1"/>
</dbReference>
<evidence type="ECO:0000256" key="1">
    <source>
        <dbReference type="ARBA" id="ARBA00022723"/>
    </source>
</evidence>
<dbReference type="SUPFAM" id="SSF56784">
    <property type="entry name" value="HAD-like"/>
    <property type="match status" value="1"/>
</dbReference>
<dbReference type="SFLD" id="SFLDG01129">
    <property type="entry name" value="C1.5:_HAD__Beta-PGM__Phosphata"/>
    <property type="match status" value="1"/>
</dbReference>
<dbReference type="EC" id="3.1.3.-" evidence="4"/>
<dbReference type="InterPro" id="IPR023198">
    <property type="entry name" value="PGP-like_dom2"/>
</dbReference>
<protein>
    <submittedName>
        <fullName evidence="4">HAD family hydrolase</fullName>
        <ecNumber evidence="4">3.1.3.-</ecNumber>
    </submittedName>
</protein>
<evidence type="ECO:0000313" key="4">
    <source>
        <dbReference type="EMBL" id="MFC5986661.1"/>
    </source>
</evidence>
<dbReference type="InterPro" id="IPR036412">
    <property type="entry name" value="HAD-like_sf"/>
</dbReference>
<dbReference type="Pfam" id="PF00702">
    <property type="entry name" value="Hydrolase"/>
    <property type="match status" value="1"/>
</dbReference>
<keyword evidence="5" id="KW-1185">Reference proteome</keyword>
<dbReference type="InterPro" id="IPR023214">
    <property type="entry name" value="HAD_sf"/>
</dbReference>
<keyword evidence="2 4" id="KW-0378">Hydrolase</keyword>
<dbReference type="Gene3D" id="3.40.50.1000">
    <property type="entry name" value="HAD superfamily/HAD-like"/>
    <property type="match status" value="1"/>
</dbReference>
<comment type="caution">
    <text evidence="4">The sequence shown here is derived from an EMBL/GenBank/DDBJ whole genome shotgun (WGS) entry which is preliminary data.</text>
</comment>
<evidence type="ECO:0000256" key="2">
    <source>
        <dbReference type="ARBA" id="ARBA00022801"/>
    </source>
</evidence>
<sequence length="245" mass="29095">MKQHLFFDLDDTLVHCTKYFNHTLEHFAVEMAEWFKEENISPEEIKEKQVELDLIGVQKHGFLKERFPQSLAETYQHFCSRTDRPILNEHVQHLMNLGMQVYEQNYEPYPNMEETLNELMRDGHRLYLYTGGVPEVQNIKIEQLELRRFFEDRIFIVQHKNLSALETILQQQRLDKQHVWMIGNSARTDILPALKAGLHAIHVKREEEWEYNVVDINHSPQGAYYETKAISEIPTLIRKYVLGTS</sequence>
<dbReference type="RefSeq" id="WP_379893985.1">
    <property type="nucleotide sequence ID" value="NZ_CBCSCT010000083.1"/>
</dbReference>
<gene>
    <name evidence="4" type="ORF">ACFPXP_09550</name>
</gene>
<dbReference type="SFLD" id="SFLDS00003">
    <property type="entry name" value="Haloacid_Dehalogenase"/>
    <property type="match status" value="1"/>
</dbReference>
<proteinExistence type="predicted"/>
<dbReference type="GO" id="GO:0016787">
    <property type="term" value="F:hydrolase activity"/>
    <property type="evidence" value="ECO:0007669"/>
    <property type="project" value="UniProtKB-KW"/>
</dbReference>
<keyword evidence="1" id="KW-0479">Metal-binding</keyword>
<dbReference type="PANTHER" id="PTHR46470">
    <property type="entry name" value="N-ACYLNEURAMINATE-9-PHOSPHATASE"/>
    <property type="match status" value="1"/>
</dbReference>
<dbReference type="Proteomes" id="UP001596250">
    <property type="component" value="Unassembled WGS sequence"/>
</dbReference>
<dbReference type="PANTHER" id="PTHR46470:SF2">
    <property type="entry name" value="GLYCERALDEHYDE 3-PHOSPHATE PHOSPHATASE"/>
    <property type="match status" value="1"/>
</dbReference>
<dbReference type="InterPro" id="IPR051400">
    <property type="entry name" value="HAD-like_hydrolase"/>
</dbReference>
<keyword evidence="3" id="KW-0460">Magnesium</keyword>
<reference evidence="5" key="1">
    <citation type="journal article" date="2019" name="Int. J. Syst. Evol. Microbiol.">
        <title>The Global Catalogue of Microorganisms (GCM) 10K type strain sequencing project: providing services to taxonomists for standard genome sequencing and annotation.</title>
        <authorList>
            <consortium name="The Broad Institute Genomics Platform"/>
            <consortium name="The Broad Institute Genome Sequencing Center for Infectious Disease"/>
            <person name="Wu L."/>
            <person name="Ma J."/>
        </authorList>
    </citation>
    <scope>NUCLEOTIDE SEQUENCE [LARGE SCALE GENOMIC DNA]</scope>
    <source>
        <strain evidence="5">CCM 8749</strain>
    </source>
</reference>